<sequence length="61" mass="6997">MLWEDNRNDCFEYGFAIITSAACAKLKWWVDPAGAMLIGSTVRAYHWGEELFVEVDIVMEP</sequence>
<dbReference type="PROSITE" id="PS51257">
    <property type="entry name" value="PROKAR_LIPOPROTEIN"/>
    <property type="match status" value="1"/>
</dbReference>
<dbReference type="OrthoDB" id="78296at2759"/>
<keyword evidence="2" id="KW-1185">Reference proteome</keyword>
<dbReference type="EMBL" id="JAPQKH010000007">
    <property type="protein sequence ID" value="KAJ5087266.1"/>
    <property type="molecule type" value="Genomic_DNA"/>
</dbReference>
<reference evidence="1" key="2">
    <citation type="journal article" date="2023" name="IMA Fungus">
        <title>Comparative genomic study of the Penicillium genus elucidates a diverse pangenome and 15 lateral gene transfer events.</title>
        <authorList>
            <person name="Petersen C."/>
            <person name="Sorensen T."/>
            <person name="Nielsen M.R."/>
            <person name="Sondergaard T.E."/>
            <person name="Sorensen J.L."/>
            <person name="Fitzpatrick D.A."/>
            <person name="Frisvad J.C."/>
            <person name="Nielsen K.L."/>
        </authorList>
    </citation>
    <scope>NUCLEOTIDE SEQUENCE</scope>
    <source>
        <strain evidence="1">IBT 30069</strain>
    </source>
</reference>
<evidence type="ECO:0000313" key="2">
    <source>
        <dbReference type="Proteomes" id="UP001149165"/>
    </source>
</evidence>
<dbReference type="AlphaFoldDB" id="A0A9W9ESX5"/>
<proteinExistence type="predicted"/>
<evidence type="ECO:0000313" key="1">
    <source>
        <dbReference type="EMBL" id="KAJ5087266.1"/>
    </source>
</evidence>
<protein>
    <submittedName>
        <fullName evidence="1">Uncharacterized protein</fullName>
    </submittedName>
</protein>
<dbReference type="Proteomes" id="UP001149165">
    <property type="component" value="Unassembled WGS sequence"/>
</dbReference>
<accession>A0A9W9ESX5</accession>
<name>A0A9W9ESX5_9EURO</name>
<organism evidence="1 2">
    <name type="scientific">Penicillium angulare</name>
    <dbReference type="NCBI Taxonomy" id="116970"/>
    <lineage>
        <taxon>Eukaryota</taxon>
        <taxon>Fungi</taxon>
        <taxon>Dikarya</taxon>
        <taxon>Ascomycota</taxon>
        <taxon>Pezizomycotina</taxon>
        <taxon>Eurotiomycetes</taxon>
        <taxon>Eurotiomycetidae</taxon>
        <taxon>Eurotiales</taxon>
        <taxon>Aspergillaceae</taxon>
        <taxon>Penicillium</taxon>
    </lineage>
</organism>
<reference evidence="1" key="1">
    <citation type="submission" date="2022-11" db="EMBL/GenBank/DDBJ databases">
        <authorList>
            <person name="Petersen C."/>
        </authorList>
    </citation>
    <scope>NUCLEOTIDE SEQUENCE</scope>
    <source>
        <strain evidence="1">IBT 30069</strain>
    </source>
</reference>
<gene>
    <name evidence="1" type="ORF">N7456_010882</name>
</gene>
<comment type="caution">
    <text evidence="1">The sequence shown here is derived from an EMBL/GenBank/DDBJ whole genome shotgun (WGS) entry which is preliminary data.</text>
</comment>